<dbReference type="KEGG" id="sted:SPTER_27240"/>
<evidence type="ECO:0000313" key="2">
    <source>
        <dbReference type="Proteomes" id="UP000320776"/>
    </source>
</evidence>
<organism evidence="1 2">
    <name type="scientific">Sporomusa termitida</name>
    <dbReference type="NCBI Taxonomy" id="2377"/>
    <lineage>
        <taxon>Bacteria</taxon>
        <taxon>Bacillati</taxon>
        <taxon>Bacillota</taxon>
        <taxon>Negativicutes</taxon>
        <taxon>Selenomonadales</taxon>
        <taxon>Sporomusaceae</taxon>
        <taxon>Sporomusa</taxon>
    </lineage>
</organism>
<dbReference type="RefSeq" id="WP_144350846.1">
    <property type="nucleotide sequence ID" value="NZ_CP036259.1"/>
</dbReference>
<protein>
    <submittedName>
        <fullName evidence="1">Uncharacterized protein</fullName>
    </submittedName>
</protein>
<sequence>MMNVDLLLIDGATPWLEYMATTKPDWMRKALKSFGWYSQQQIKAGIRKGAPGGREYAEFMPPDMRARLEAVFGNRPNKRYGPLGKLVNAVAYEYEYDACKEIVRVGWLSGSAVRLGEKIEQGYSKAVTDKMRRYFWAAGISLSGKSEINVAARRTFGPMQAILAPKAAAYIEDKILEYAKAGSPPARKKTKKYRVR</sequence>
<accession>A0A517DVF0</accession>
<dbReference type="OrthoDB" id="1679803at2"/>
<keyword evidence="2" id="KW-1185">Reference proteome</keyword>
<gene>
    <name evidence="1" type="ORF">SPTER_27240</name>
</gene>
<evidence type="ECO:0000313" key="1">
    <source>
        <dbReference type="EMBL" id="QDR81345.1"/>
    </source>
</evidence>
<dbReference type="EMBL" id="CP036259">
    <property type="protein sequence ID" value="QDR81345.1"/>
    <property type="molecule type" value="Genomic_DNA"/>
</dbReference>
<reference evidence="1 2" key="1">
    <citation type="submission" date="2019-02" db="EMBL/GenBank/DDBJ databases">
        <title>Closed genome of Sporomusa termitida DSM 4440.</title>
        <authorList>
            <person name="Poehlein A."/>
            <person name="Daniel R."/>
        </authorList>
    </citation>
    <scope>NUCLEOTIDE SEQUENCE [LARGE SCALE GENOMIC DNA]</scope>
    <source>
        <strain evidence="1 2">DSM 4440</strain>
    </source>
</reference>
<dbReference type="Proteomes" id="UP000320776">
    <property type="component" value="Chromosome"/>
</dbReference>
<proteinExistence type="predicted"/>
<name>A0A517DVF0_9FIRM</name>
<dbReference type="AlphaFoldDB" id="A0A517DVF0"/>